<dbReference type="AlphaFoldDB" id="A0AA45ZHQ6"/>
<gene>
    <name evidence="1" type="ORF">ANAPC1_00893</name>
</gene>
<evidence type="ECO:0000313" key="1">
    <source>
        <dbReference type="EMBL" id="SBO14534.1"/>
    </source>
</evidence>
<evidence type="ECO:0000313" key="2">
    <source>
        <dbReference type="Proteomes" id="UP000078419"/>
    </source>
</evidence>
<protein>
    <submittedName>
        <fullName evidence="1">Uncharacterized protein</fullName>
    </submittedName>
</protein>
<organism evidence="1 2">
    <name type="scientific">Anaplasma phagocytophilum</name>
    <name type="common">Ehrlichia phagocytophila</name>
    <dbReference type="NCBI Taxonomy" id="948"/>
    <lineage>
        <taxon>Bacteria</taxon>
        <taxon>Pseudomonadati</taxon>
        <taxon>Pseudomonadota</taxon>
        <taxon>Alphaproteobacteria</taxon>
        <taxon>Rickettsiales</taxon>
        <taxon>Anaplasmataceae</taxon>
        <taxon>Anaplasma</taxon>
        <taxon>phagocytophilum group</taxon>
    </lineage>
</organism>
<dbReference type="Proteomes" id="UP000078419">
    <property type="component" value="Unassembled WGS sequence"/>
</dbReference>
<name>A0AA45ZHQ6_ANAPH</name>
<proteinExistence type="predicted"/>
<comment type="caution">
    <text evidence="1">The sequence shown here is derived from an EMBL/GenBank/DDBJ whole genome shotgun (WGS) entry which is preliminary data.</text>
</comment>
<reference evidence="2" key="1">
    <citation type="submission" date="2016-03" db="EMBL/GenBank/DDBJ databases">
        <authorList>
            <person name="Loux Valentin"/>
        </authorList>
    </citation>
    <scope>NUCLEOTIDE SEQUENCE [LARGE SCALE GENOMIC DNA]</scope>
    <source>
        <strain evidence="2">C1</strain>
    </source>
</reference>
<dbReference type="EMBL" id="FLLR01000039">
    <property type="protein sequence ID" value="SBO14534.1"/>
    <property type="molecule type" value="Genomic_DNA"/>
</dbReference>
<sequence length="61" mass="7109">MMLLLGRLISLLLLLLRPLVRTSFSLLRLLELLILRSMTRFVGHRATAARLSMVSMLWNRM</sequence>
<accession>A0AA45ZHQ6</accession>